<dbReference type="OrthoDB" id="5973539at2759"/>
<evidence type="ECO:0000256" key="1">
    <source>
        <dbReference type="ARBA" id="ARBA00022793"/>
    </source>
</evidence>
<organism evidence="3 4">
    <name type="scientific">Gymnopilus junonius</name>
    <name type="common">Spectacular rustgill mushroom</name>
    <name type="synonym">Gymnopilus spectabilis subsp. junonius</name>
    <dbReference type="NCBI Taxonomy" id="109634"/>
    <lineage>
        <taxon>Eukaryota</taxon>
        <taxon>Fungi</taxon>
        <taxon>Dikarya</taxon>
        <taxon>Basidiomycota</taxon>
        <taxon>Agaricomycotina</taxon>
        <taxon>Agaricomycetes</taxon>
        <taxon>Agaricomycetidae</taxon>
        <taxon>Agaricales</taxon>
        <taxon>Agaricineae</taxon>
        <taxon>Hymenogastraceae</taxon>
        <taxon>Gymnopilus</taxon>
    </lineage>
</organism>
<comment type="caution">
    <text evidence="3">The sequence shown here is derived from an EMBL/GenBank/DDBJ whole genome shotgun (WGS) entry which is preliminary data.</text>
</comment>
<dbReference type="EMBL" id="JADNYJ010000085">
    <property type="protein sequence ID" value="KAF8888359.1"/>
    <property type="molecule type" value="Genomic_DNA"/>
</dbReference>
<dbReference type="GO" id="GO:0004609">
    <property type="term" value="F:phosphatidylserine decarboxylase activity"/>
    <property type="evidence" value="ECO:0007669"/>
    <property type="project" value="InterPro"/>
</dbReference>
<dbReference type="GO" id="GO:0008654">
    <property type="term" value="P:phospholipid biosynthetic process"/>
    <property type="evidence" value="ECO:0007669"/>
    <property type="project" value="InterPro"/>
</dbReference>
<evidence type="ECO:0000256" key="2">
    <source>
        <dbReference type="ARBA" id="ARBA00023239"/>
    </source>
</evidence>
<gene>
    <name evidence="3" type="ORF">CPB84DRAFT_1826727</name>
</gene>
<evidence type="ECO:0000313" key="4">
    <source>
        <dbReference type="Proteomes" id="UP000724874"/>
    </source>
</evidence>
<dbReference type="PANTHER" id="PTHR10067">
    <property type="entry name" value="PHOSPHATIDYLSERINE DECARBOXYLASE"/>
    <property type="match status" value="1"/>
</dbReference>
<name>A0A9P5TKS1_GYMJU</name>
<evidence type="ECO:0000313" key="3">
    <source>
        <dbReference type="EMBL" id="KAF8888359.1"/>
    </source>
</evidence>
<keyword evidence="1" id="KW-0210">Decarboxylase</keyword>
<protein>
    <submittedName>
        <fullName evidence="3">Uncharacterized protein</fullName>
    </submittedName>
</protein>
<keyword evidence="2" id="KW-0456">Lyase</keyword>
<accession>A0A9P5TKS1</accession>
<dbReference type="PANTHER" id="PTHR10067:SF17">
    <property type="entry name" value="PHOSPHATIDYLSERINE DECARBOXYLASE PROENZYME 2"/>
    <property type="match status" value="1"/>
</dbReference>
<sequence>MSTLRSNQVTKPIDPIRCENHPLGDVKQDAVIKAYSKLVAASADEPDVGLHILAPAQMVDLAYFDWIHKLIPGIERIAVEYHIGNYVAIRGTNVRVFESMPLYARLGMHLLFYGKEQRKLLSSKRIYEILEEESIKQGKIFDSPKSAQSIPSFISTYNIPTDELLEPDVSRYKTFNEFFYRYVGESFKNHDMAVLTPFFTCNRKLKPGARPVHKEEDNHIMVSAADCRLTVYPSIDLAREFW</sequence>
<dbReference type="Proteomes" id="UP000724874">
    <property type="component" value="Unassembled WGS sequence"/>
</dbReference>
<keyword evidence="4" id="KW-1185">Reference proteome</keyword>
<dbReference type="AlphaFoldDB" id="A0A9P5TKS1"/>
<proteinExistence type="predicted"/>
<dbReference type="InterPro" id="IPR003817">
    <property type="entry name" value="PS_Dcarbxylase"/>
</dbReference>
<reference evidence="3" key="1">
    <citation type="submission" date="2020-11" db="EMBL/GenBank/DDBJ databases">
        <authorList>
            <consortium name="DOE Joint Genome Institute"/>
            <person name="Ahrendt S."/>
            <person name="Riley R."/>
            <person name="Andreopoulos W."/>
            <person name="LaButti K."/>
            <person name="Pangilinan J."/>
            <person name="Ruiz-duenas F.J."/>
            <person name="Barrasa J.M."/>
            <person name="Sanchez-Garcia M."/>
            <person name="Camarero S."/>
            <person name="Miyauchi S."/>
            <person name="Serrano A."/>
            <person name="Linde D."/>
            <person name="Babiker R."/>
            <person name="Drula E."/>
            <person name="Ayuso-Fernandez I."/>
            <person name="Pacheco R."/>
            <person name="Padilla G."/>
            <person name="Ferreira P."/>
            <person name="Barriuso J."/>
            <person name="Kellner H."/>
            <person name="Castanera R."/>
            <person name="Alfaro M."/>
            <person name="Ramirez L."/>
            <person name="Pisabarro A.G."/>
            <person name="Kuo A."/>
            <person name="Tritt A."/>
            <person name="Lipzen A."/>
            <person name="He G."/>
            <person name="Yan M."/>
            <person name="Ng V."/>
            <person name="Cullen D."/>
            <person name="Martin F."/>
            <person name="Rosso M.-N."/>
            <person name="Henrissat B."/>
            <person name="Hibbett D."/>
            <person name="Martinez A.T."/>
            <person name="Grigoriev I.V."/>
        </authorList>
    </citation>
    <scope>NUCLEOTIDE SEQUENCE</scope>
    <source>
        <strain evidence="3">AH 44721</strain>
    </source>
</reference>